<keyword evidence="7" id="KW-0175">Coiled coil</keyword>
<feature type="domain" description="CFAP65 tenth Ig-like" evidence="10">
    <location>
        <begin position="1198"/>
        <end position="1316"/>
    </location>
</feature>
<dbReference type="RefSeq" id="XP_033800999.1">
    <property type="nucleotide sequence ID" value="XM_033945108.1"/>
</dbReference>
<feature type="domain" description="HYDIN/VesB/CFA65-like Ig-like" evidence="9">
    <location>
        <begin position="146"/>
        <end position="225"/>
    </location>
</feature>
<feature type="compositionally biased region" description="Acidic residues" evidence="8">
    <location>
        <begin position="1712"/>
        <end position="1723"/>
    </location>
</feature>
<gene>
    <name evidence="16 17 18" type="primary">CFAP65</name>
</gene>
<protein>
    <submittedName>
        <fullName evidence="16 17">Cilia- and flagella-associated protein 65</fullName>
    </submittedName>
</protein>
<feature type="region of interest" description="Disordered" evidence="8">
    <location>
        <begin position="1842"/>
        <end position="1884"/>
    </location>
</feature>
<organism evidence="15 18">
    <name type="scientific">Geotrypetes seraphini</name>
    <name type="common">Gaboon caecilian</name>
    <name type="synonym">Caecilia seraphini</name>
    <dbReference type="NCBI Taxonomy" id="260995"/>
    <lineage>
        <taxon>Eukaryota</taxon>
        <taxon>Metazoa</taxon>
        <taxon>Chordata</taxon>
        <taxon>Craniata</taxon>
        <taxon>Vertebrata</taxon>
        <taxon>Euteleostomi</taxon>
        <taxon>Amphibia</taxon>
        <taxon>Gymnophiona</taxon>
        <taxon>Geotrypetes</taxon>
    </lineage>
</organism>
<evidence type="ECO:0000313" key="16">
    <source>
        <dbReference type="RefSeq" id="XP_033800998.1"/>
    </source>
</evidence>
<evidence type="ECO:0000259" key="10">
    <source>
        <dbReference type="Pfam" id="PF24291"/>
    </source>
</evidence>
<proteinExistence type="predicted"/>
<reference evidence="16 17" key="1">
    <citation type="submission" date="2025-04" db="UniProtKB">
        <authorList>
            <consortium name="RefSeq"/>
        </authorList>
    </citation>
    <scope>IDENTIFICATION</scope>
</reference>
<feature type="domain" description="CFAP65 seventh Ig-like" evidence="14">
    <location>
        <begin position="784"/>
        <end position="869"/>
    </location>
</feature>
<evidence type="ECO:0000259" key="13">
    <source>
        <dbReference type="Pfam" id="PF25248"/>
    </source>
</evidence>
<dbReference type="InterPro" id="IPR058536">
    <property type="entry name" value="Ig_CFAP65_4th"/>
</dbReference>
<dbReference type="PANTHER" id="PTHR46127:SF1">
    <property type="entry name" value="CILIA- AND FLAGELLA-ASSOCIATED PROTEIN 65"/>
    <property type="match status" value="1"/>
</dbReference>
<dbReference type="Pfam" id="PF22544">
    <property type="entry name" value="HYDIN_VesB_CFA65-like_Ig"/>
    <property type="match status" value="1"/>
</dbReference>
<dbReference type="Pfam" id="PF25249">
    <property type="entry name" value="Ig_CFAP65_7th"/>
    <property type="match status" value="1"/>
</dbReference>
<dbReference type="KEGG" id="gsh:117360773"/>
<dbReference type="GeneID" id="117360773"/>
<evidence type="ECO:0000313" key="17">
    <source>
        <dbReference type="RefSeq" id="XP_033800999.1"/>
    </source>
</evidence>
<dbReference type="OrthoDB" id="415597at2759"/>
<dbReference type="GO" id="GO:0005737">
    <property type="term" value="C:cytoplasm"/>
    <property type="evidence" value="ECO:0007669"/>
    <property type="project" value="UniProtKB-SubCell"/>
</dbReference>
<feature type="compositionally biased region" description="Low complexity" evidence="8">
    <location>
        <begin position="1846"/>
        <end position="1860"/>
    </location>
</feature>
<evidence type="ECO:0000259" key="9">
    <source>
        <dbReference type="Pfam" id="PF22544"/>
    </source>
</evidence>
<dbReference type="Proteomes" id="UP000515159">
    <property type="component" value="Chromosome 5"/>
</dbReference>
<evidence type="ECO:0000256" key="5">
    <source>
        <dbReference type="ARBA" id="ARBA00023069"/>
    </source>
</evidence>
<evidence type="ECO:0000256" key="6">
    <source>
        <dbReference type="ARBA" id="ARBA00023273"/>
    </source>
</evidence>
<evidence type="ECO:0000256" key="2">
    <source>
        <dbReference type="ARBA" id="ARBA00004496"/>
    </source>
</evidence>
<evidence type="ECO:0000256" key="4">
    <source>
        <dbReference type="ARBA" id="ARBA00022846"/>
    </source>
</evidence>
<evidence type="ECO:0000256" key="7">
    <source>
        <dbReference type="SAM" id="Coils"/>
    </source>
</evidence>
<dbReference type="InterPro" id="IPR057467">
    <property type="entry name" value="Ig_CFAP65_8th"/>
</dbReference>
<dbReference type="PANTHER" id="PTHR46127">
    <property type="entry name" value="CILIA- AND FLAGELLA-ASSOCIATED PROTEIN 65"/>
    <property type="match status" value="1"/>
</dbReference>
<keyword evidence="5" id="KW-0969">Cilium</keyword>
<dbReference type="InterPro" id="IPR013783">
    <property type="entry name" value="Ig-like_fold"/>
</dbReference>
<dbReference type="RefSeq" id="XP_033800998.1">
    <property type="nucleotide sequence ID" value="XM_033945107.1"/>
</dbReference>
<keyword evidence="3" id="KW-0963">Cytoplasm</keyword>
<dbReference type="InterPro" id="IPR056344">
    <property type="entry name" value="Ig_CFAP65-like_9th"/>
</dbReference>
<dbReference type="GO" id="GO:0007288">
    <property type="term" value="P:sperm axoneme assembly"/>
    <property type="evidence" value="ECO:0007669"/>
    <property type="project" value="TreeGrafter"/>
</dbReference>
<dbReference type="InterPro" id="IPR052614">
    <property type="entry name" value="CFAP65"/>
</dbReference>
<dbReference type="GO" id="GO:0036126">
    <property type="term" value="C:sperm flagellum"/>
    <property type="evidence" value="ECO:0007669"/>
    <property type="project" value="TreeGrafter"/>
</dbReference>
<evidence type="ECO:0000259" key="14">
    <source>
        <dbReference type="Pfam" id="PF25249"/>
    </source>
</evidence>
<dbReference type="Pfam" id="PF24507">
    <property type="entry name" value="Ig_CFAP65_4th"/>
    <property type="match status" value="1"/>
</dbReference>
<dbReference type="Pfam" id="PF25248">
    <property type="entry name" value="Ig_CFAP65_8th"/>
    <property type="match status" value="1"/>
</dbReference>
<dbReference type="Gene3D" id="2.60.40.10">
    <property type="entry name" value="Immunoglobulins"/>
    <property type="match status" value="10"/>
</dbReference>
<feature type="compositionally biased region" description="Basic and acidic residues" evidence="8">
    <location>
        <begin position="1741"/>
        <end position="1769"/>
    </location>
</feature>
<feature type="region of interest" description="Disordered" evidence="8">
    <location>
        <begin position="1655"/>
        <end position="1777"/>
    </location>
</feature>
<dbReference type="InterPro" id="IPR008962">
    <property type="entry name" value="PapD-like_sf"/>
</dbReference>
<dbReference type="Pfam" id="PF24816">
    <property type="entry name" value="Ig_CFAP65__9th"/>
    <property type="match status" value="1"/>
</dbReference>
<keyword evidence="6" id="KW-0966">Cell projection</keyword>
<keyword evidence="15" id="KW-1185">Reference proteome</keyword>
<evidence type="ECO:0000313" key="15">
    <source>
        <dbReference type="Proteomes" id="UP000515159"/>
    </source>
</evidence>
<evidence type="ECO:0000259" key="11">
    <source>
        <dbReference type="Pfam" id="PF24507"/>
    </source>
</evidence>
<evidence type="ECO:0000256" key="1">
    <source>
        <dbReference type="ARBA" id="ARBA00004230"/>
    </source>
</evidence>
<dbReference type="InterPro" id="IPR056305">
    <property type="entry name" value="Ig_CFAP65_10th"/>
</dbReference>
<evidence type="ECO:0000313" key="18">
    <source>
        <dbReference type="RefSeq" id="XP_033801000.1"/>
    </source>
</evidence>
<feature type="domain" description="CFAP65 eight Ig-like" evidence="13">
    <location>
        <begin position="890"/>
        <end position="1011"/>
    </location>
</feature>
<accession>A0A6P8QYY4</accession>
<feature type="domain" description="CFAP65 fourth Ig-like" evidence="11">
    <location>
        <begin position="373"/>
        <end position="465"/>
    </location>
</feature>
<dbReference type="Pfam" id="PF24291">
    <property type="entry name" value="Ig_CFAP65"/>
    <property type="match status" value="1"/>
</dbReference>
<dbReference type="CTD" id="255101"/>
<comment type="subcellular location">
    <subcellularLocation>
        <location evidence="1">Cell projection</location>
        <location evidence="1">Cilium</location>
        <location evidence="1">Flagellum</location>
    </subcellularLocation>
    <subcellularLocation>
        <location evidence="2">Cytoplasm</location>
    </subcellularLocation>
</comment>
<evidence type="ECO:0000259" key="12">
    <source>
        <dbReference type="Pfam" id="PF24816"/>
    </source>
</evidence>
<feature type="compositionally biased region" description="Acidic residues" evidence="8">
    <location>
        <begin position="1680"/>
        <end position="1705"/>
    </location>
</feature>
<evidence type="ECO:0000256" key="8">
    <source>
        <dbReference type="SAM" id="MobiDB-lite"/>
    </source>
</evidence>
<feature type="coiled-coil region" evidence="7">
    <location>
        <begin position="1431"/>
        <end position="1458"/>
    </location>
</feature>
<dbReference type="InterPro" id="IPR057470">
    <property type="entry name" value="Ig_CFAP65_7th"/>
</dbReference>
<dbReference type="SUPFAM" id="SSF49354">
    <property type="entry name" value="PapD-like"/>
    <property type="match status" value="1"/>
</dbReference>
<dbReference type="RefSeq" id="XP_033801000.1">
    <property type="nucleotide sequence ID" value="XM_033945109.1"/>
</dbReference>
<sequence>MLTQVPSFPLRSSTFQNFSESWQKMKHEVTSLESSVKKKTKKGTFLGVEVVESLEWHGWELGKEITKMLTLKNVHLRIKKLKFSPPTSIFFTTMPPQMIMLSPGTSFSIPITFRPMEKREYEDHINFHMMEGMFTIALYATLLRCKLQIPESLNLPICAVGDSSEAFFTIHNTGELQTDFKLEAPEYFILLPASGRLEPKEKCKIKVVFKPQKAMPHEVKAVCQYGVQWNKQKSIYLLSLAKYSHLLVKGSKDASFTAGLQHSELHFGPVAVGTTAKKYMEIINMSPVNAQFCIERIKPPSELEDYVFFCEVVQGVVPAYRKLQIPVKYTPQTVGVASIDFFTVIPLGSISKSVLKVTGLCQGPCVSLQYPLLYFGLINLGEQKIHTVEISNTSNASAYYQFLIDCKESTFCVDCPCGILKGNSTQILKVTFNPKHPISYYRRVICLIHHQDSLFLDLIGTCYSTKAKPAIVHPKHISLYRTHMVRGLSLYPTDILCTMLQEGKLQMDANGAFKLLEEEHEDRFLEVQPYINPGSEFFEISSEITMFSPHISISTRDFDFGCCVDAQCTELLPLTLTNHTKGKVSVTWIFDPAGPFRVIPESSDIPPLKSMAFRLSFWPVQLNTMYAAELEAYVCYKVQRDYRSVEDFAICPPWCLTISARGHTFQAGHEHSIPNYILDSQKVVFPAVIENSVCQRSLLLQNTGTLLMVFSLNYVSCPSIMVKPTSGYILPGAHQIILLRTSPKETTIERRVLYLQFNSCERYTQVILLLSRVEEPQLFLGNERRLLFKPTCVGNVTERSYTVKNCSRVPLHFEWKIQHCDREVLSVNPATGIIQPSDTVAQTWSFVPREQIKYMLKPSVLVWGVQEHQDLVSRKRKHYTIRVIGEGCSGTISAEQDYLHLGNILVGTLQTCNLVLINSGNCSLDYELGVEQSITGLQDPDEEICDPLALELENSKGTIPARTKCFLKVTVRPIRRFFYTWSISYVMLTPKAVDLTKIPVKTLLCRVVAQGVFPMLSITDACSAGSAKGIGKGHLWRLMSLDSLNLYFERDPTPAEMIYRVPTRHSIRRCPSVYTSAILDFNFGAAPVESESSIVSLMLENRGVVPATWNFLFPVDQQIELEYWAESGEFDSSEYQQLRIEDSKLFTVSPKSGNLNPGQHQILQLTYRHDVIGTDRLPVLLKVSHGREILLNFIGGTVAKDRHYIHFTSNKHQFTPVIIGCNSPPKQIYELYNGGAVSVVYEVQLNPLRDIQEQNFQHSVFQCLNPRGLILPGTSAHVEWIFAPLEAKTYSVDIPIHIIGGDSTLITFEGIGYDKHVLGETATFDDFVSEGLSRGAQKLSVPGQAAVLSKQKINFGNIPVLSRSSRLIFLNNTSEHDAIYFSWLSSSPNICEILDASPQSGIIQPGESTPCVVTLITSEDAMFYSLDLICEIFMQEALAHYEQELQAWEKEKECQEVEFTITEENLNADEIPNEVVRDHFDLARSGKSNEVPEIRKYKTLPPIKTVRVSRPPASRNQLLRKANKESSKMWIRPRPPNPFPLHLGVTARSHPTDDFLNNFQTDFPRHFIYQKRKKKPILEDETTVPPPYLPWMPTAQETQLLTDIMSTIIRSLLNDVQFHSTMIQSLSEPLPYFSQFWSNKPSKVPTSSLTASLKGSVSFLPTNQEEEEEGKREKQKKKEEEEDTGREIEEDDEEEEVGGEDEGEVEEKQEGELEDIEEEDVEKEEEHEKQFQEEEAEEKPEEVGEKEGEGEEVDKGESKASEVPERMEETTTVGIEQAAEENLQAILSQVKDWELKENIKRTSVFSDLMESVLQTTLKNILTEAFRGEVVLTARPRVIALPPAKLRSSSSGTTDRSGSSSQNAHLAKVTSHRESLKGQRTSTPL</sequence>
<evidence type="ECO:0000256" key="3">
    <source>
        <dbReference type="ARBA" id="ARBA00022490"/>
    </source>
</evidence>
<feature type="domain" description="CFAP65-like ninth Ig-like" evidence="12">
    <location>
        <begin position="1014"/>
        <end position="1195"/>
    </location>
</feature>
<keyword evidence="4 16" id="KW-0282">Flagellum</keyword>
<feature type="compositionally biased region" description="Basic and acidic residues" evidence="8">
    <location>
        <begin position="1669"/>
        <end position="1679"/>
    </location>
</feature>
<dbReference type="InterPro" id="IPR053879">
    <property type="entry name" value="HYDIN_VesB_CFA65-like_Ig"/>
</dbReference>
<name>A0A6P8QYY4_GEOSA</name>